<feature type="transmembrane region" description="Helical" evidence="2">
    <location>
        <begin position="39"/>
        <end position="64"/>
    </location>
</feature>
<feature type="region of interest" description="Disordered" evidence="1">
    <location>
        <begin position="266"/>
        <end position="290"/>
    </location>
</feature>
<evidence type="ECO:0000256" key="2">
    <source>
        <dbReference type="SAM" id="Phobius"/>
    </source>
</evidence>
<organism evidence="3 4">
    <name type="scientific">Haloactinopolyspora alba</name>
    <dbReference type="NCBI Taxonomy" id="648780"/>
    <lineage>
        <taxon>Bacteria</taxon>
        <taxon>Bacillati</taxon>
        <taxon>Actinomycetota</taxon>
        <taxon>Actinomycetes</taxon>
        <taxon>Jiangellales</taxon>
        <taxon>Jiangellaceae</taxon>
        <taxon>Haloactinopolyspora</taxon>
    </lineage>
</organism>
<reference evidence="3 4" key="1">
    <citation type="submission" date="2018-03" db="EMBL/GenBank/DDBJ databases">
        <title>Genomic Encyclopedia of Archaeal and Bacterial Type Strains, Phase II (KMG-II): from individual species to whole genera.</title>
        <authorList>
            <person name="Goeker M."/>
        </authorList>
    </citation>
    <scope>NUCLEOTIDE SEQUENCE [LARGE SCALE GENOMIC DNA]</scope>
    <source>
        <strain evidence="3 4">DSM 45211</strain>
    </source>
</reference>
<feature type="compositionally biased region" description="Basic and acidic residues" evidence="1">
    <location>
        <begin position="275"/>
        <end position="290"/>
    </location>
</feature>
<protein>
    <submittedName>
        <fullName evidence="3">Uncharacterized protein</fullName>
    </submittedName>
</protein>
<accession>A0A2P8DZY3</accession>
<comment type="caution">
    <text evidence="3">The sequence shown here is derived from an EMBL/GenBank/DDBJ whole genome shotgun (WGS) entry which is preliminary data.</text>
</comment>
<dbReference type="AlphaFoldDB" id="A0A2P8DZY3"/>
<keyword evidence="2" id="KW-0812">Transmembrane</keyword>
<keyword evidence="4" id="KW-1185">Reference proteome</keyword>
<dbReference type="EMBL" id="PYGE01000009">
    <property type="protein sequence ID" value="PSL02781.1"/>
    <property type="molecule type" value="Genomic_DNA"/>
</dbReference>
<evidence type="ECO:0000313" key="4">
    <source>
        <dbReference type="Proteomes" id="UP000243528"/>
    </source>
</evidence>
<gene>
    <name evidence="3" type="ORF">CLV30_10988</name>
</gene>
<dbReference type="Proteomes" id="UP000243528">
    <property type="component" value="Unassembled WGS sequence"/>
</dbReference>
<keyword evidence="2" id="KW-1133">Transmembrane helix</keyword>
<evidence type="ECO:0000256" key="1">
    <source>
        <dbReference type="SAM" id="MobiDB-lite"/>
    </source>
</evidence>
<dbReference type="RefSeq" id="WP_106537784.1">
    <property type="nucleotide sequence ID" value="NZ_PYGE01000009.1"/>
</dbReference>
<evidence type="ECO:0000313" key="3">
    <source>
        <dbReference type="EMBL" id="PSL02781.1"/>
    </source>
</evidence>
<feature type="transmembrane region" description="Helical" evidence="2">
    <location>
        <begin position="6"/>
        <end position="27"/>
    </location>
</feature>
<keyword evidence="2" id="KW-0472">Membrane</keyword>
<feature type="transmembrane region" description="Helical" evidence="2">
    <location>
        <begin position="70"/>
        <end position="93"/>
    </location>
</feature>
<name>A0A2P8DZY3_9ACTN</name>
<sequence>MSADAVGGLVIVVLFTGVLAAPALAAYRGRYRSWTYRGVGTRYGAFAVGWVAAGLLGVVAGGVLRQSAETLGLTVGAVGLLLVVAGLGFFVWMPPALVPRWRRELLKNSKLYRAGNPDARMRADVLAMDHGHDVVVWQRSAPVASSEWHALSVGGLHVRPRLRLPGRLRGPLPDRHTGVVTGTVAEVEGELLVDGDLAAFVQAPAEDARHHDNWFAVLHSPADTGGSAVTAGDDGTVVRLGTVPGHGALDLLVPQDPDQVRRRLARGTRPRRMRQTVDGRFSRVERTTTT</sequence>
<proteinExistence type="predicted"/>